<dbReference type="EMBL" id="BAAANS010000060">
    <property type="protein sequence ID" value="GAA2117841.1"/>
    <property type="molecule type" value="Genomic_DNA"/>
</dbReference>
<accession>A0ABP5JKR2</accession>
<feature type="domain" description="HTH cro/C1-type" evidence="1">
    <location>
        <begin position="20"/>
        <end position="73"/>
    </location>
</feature>
<proteinExistence type="predicted"/>
<dbReference type="PROSITE" id="PS50943">
    <property type="entry name" value="HTH_CROC1"/>
    <property type="match status" value="1"/>
</dbReference>
<comment type="caution">
    <text evidence="2">The sequence shown here is derived from an EMBL/GenBank/DDBJ whole genome shotgun (WGS) entry which is preliminary data.</text>
</comment>
<dbReference type="Pfam" id="PF19054">
    <property type="entry name" value="DUF5753"/>
    <property type="match status" value="1"/>
</dbReference>
<evidence type="ECO:0000313" key="2">
    <source>
        <dbReference type="EMBL" id="GAA2117841.1"/>
    </source>
</evidence>
<evidence type="ECO:0000259" key="1">
    <source>
        <dbReference type="PROSITE" id="PS50943"/>
    </source>
</evidence>
<name>A0ABP5JKR2_9ACTN</name>
<reference evidence="3" key="1">
    <citation type="journal article" date="2019" name="Int. J. Syst. Evol. Microbiol.">
        <title>The Global Catalogue of Microorganisms (GCM) 10K type strain sequencing project: providing services to taxonomists for standard genome sequencing and annotation.</title>
        <authorList>
            <consortium name="The Broad Institute Genomics Platform"/>
            <consortium name="The Broad Institute Genome Sequencing Center for Infectious Disease"/>
            <person name="Wu L."/>
            <person name="Ma J."/>
        </authorList>
    </citation>
    <scope>NUCLEOTIDE SEQUENCE [LARGE SCALE GENOMIC DNA]</scope>
    <source>
        <strain evidence="3">JCM 14559</strain>
    </source>
</reference>
<dbReference type="RefSeq" id="WP_344557339.1">
    <property type="nucleotide sequence ID" value="NZ_BAAANS010000060.1"/>
</dbReference>
<organism evidence="2 3">
    <name type="scientific">Kitasatospora saccharophila</name>
    <dbReference type="NCBI Taxonomy" id="407973"/>
    <lineage>
        <taxon>Bacteria</taxon>
        <taxon>Bacillati</taxon>
        <taxon>Actinomycetota</taxon>
        <taxon>Actinomycetes</taxon>
        <taxon>Kitasatosporales</taxon>
        <taxon>Streptomycetaceae</taxon>
        <taxon>Kitasatospora</taxon>
    </lineage>
</organism>
<dbReference type="InterPro" id="IPR001387">
    <property type="entry name" value="Cro/C1-type_HTH"/>
</dbReference>
<dbReference type="CDD" id="cd00093">
    <property type="entry name" value="HTH_XRE"/>
    <property type="match status" value="1"/>
</dbReference>
<dbReference type="Proteomes" id="UP001500897">
    <property type="component" value="Unassembled WGS sequence"/>
</dbReference>
<keyword evidence="3" id="KW-1185">Reference proteome</keyword>
<sequence>MRRTELDPSSSPAAAFGLQLRRSREIRNLSQVQLGQLMGYSDTLISCIERATRSPTADFAARADEALATGGTLGLMWWSLKNQSLLEGFPEYAAEEAKAVEIRLFELGIIPGLLQTSAYARALAQAAVKRGSITQAQADERMDFLAARQRLFDQPKPPLLHVVLDESCIRRPIGGREVMAAQLARLVELSEQPNVTVQLAPYSLGEIAPFTMAVTLLTMADRSVLAYTESQHRGILTREIETVRPWERDYHRLQVEAHGTSASVAKISRLRKEEHGP</sequence>
<dbReference type="Pfam" id="PF13560">
    <property type="entry name" value="HTH_31"/>
    <property type="match status" value="1"/>
</dbReference>
<dbReference type="SUPFAM" id="SSF47413">
    <property type="entry name" value="lambda repressor-like DNA-binding domains"/>
    <property type="match status" value="1"/>
</dbReference>
<dbReference type="SMART" id="SM00530">
    <property type="entry name" value="HTH_XRE"/>
    <property type="match status" value="1"/>
</dbReference>
<gene>
    <name evidence="2" type="ORF">GCM10009759_64630</name>
</gene>
<protein>
    <submittedName>
        <fullName evidence="2">Helix-turn-helix transcriptional regulator</fullName>
    </submittedName>
</protein>
<dbReference type="InterPro" id="IPR010982">
    <property type="entry name" value="Lambda_DNA-bd_dom_sf"/>
</dbReference>
<dbReference type="InterPro" id="IPR043917">
    <property type="entry name" value="DUF5753"/>
</dbReference>
<evidence type="ECO:0000313" key="3">
    <source>
        <dbReference type="Proteomes" id="UP001500897"/>
    </source>
</evidence>
<dbReference type="Gene3D" id="1.10.260.40">
    <property type="entry name" value="lambda repressor-like DNA-binding domains"/>
    <property type="match status" value="1"/>
</dbReference>